<dbReference type="Proteomes" id="UP000016931">
    <property type="component" value="Unassembled WGS sequence"/>
</dbReference>
<dbReference type="InterPro" id="IPR011421">
    <property type="entry name" value="BCNT-C"/>
</dbReference>
<name>M3DAS7_SPHMS</name>
<dbReference type="PANTHER" id="PTHR48407:SF1">
    <property type="entry name" value="CRANIOFACIAL DEVELOPMENT PROTEIN 1"/>
    <property type="match status" value="1"/>
</dbReference>
<organism evidence="5 6">
    <name type="scientific">Sphaerulina musiva (strain SO2202)</name>
    <name type="common">Poplar stem canker fungus</name>
    <name type="synonym">Septoria musiva</name>
    <dbReference type="NCBI Taxonomy" id="692275"/>
    <lineage>
        <taxon>Eukaryota</taxon>
        <taxon>Fungi</taxon>
        <taxon>Dikarya</taxon>
        <taxon>Ascomycota</taxon>
        <taxon>Pezizomycotina</taxon>
        <taxon>Dothideomycetes</taxon>
        <taxon>Dothideomycetidae</taxon>
        <taxon>Mycosphaerellales</taxon>
        <taxon>Mycosphaerellaceae</taxon>
        <taxon>Sphaerulina</taxon>
    </lineage>
</organism>
<reference evidence="5 6" key="1">
    <citation type="journal article" date="2012" name="PLoS Pathog.">
        <title>Diverse lifestyles and strategies of plant pathogenesis encoded in the genomes of eighteen Dothideomycetes fungi.</title>
        <authorList>
            <person name="Ohm R.A."/>
            <person name="Feau N."/>
            <person name="Henrissat B."/>
            <person name="Schoch C.L."/>
            <person name="Horwitz B.A."/>
            <person name="Barry K.W."/>
            <person name="Condon B.J."/>
            <person name="Copeland A.C."/>
            <person name="Dhillon B."/>
            <person name="Glaser F."/>
            <person name="Hesse C.N."/>
            <person name="Kosti I."/>
            <person name="LaButti K."/>
            <person name="Lindquist E.A."/>
            <person name="Lucas S."/>
            <person name="Salamov A.A."/>
            <person name="Bradshaw R.E."/>
            <person name="Ciuffetti L."/>
            <person name="Hamelin R.C."/>
            <person name="Kema G.H.J."/>
            <person name="Lawrence C."/>
            <person name="Scott J.A."/>
            <person name="Spatafora J.W."/>
            <person name="Turgeon B.G."/>
            <person name="de Wit P.J.G.M."/>
            <person name="Zhong S."/>
            <person name="Goodwin S.B."/>
            <person name="Grigoriev I.V."/>
        </authorList>
    </citation>
    <scope>NUCLEOTIDE SEQUENCE [LARGE SCALE GENOMIC DNA]</scope>
    <source>
        <strain evidence="5 6">SO2202</strain>
    </source>
</reference>
<dbReference type="RefSeq" id="XP_016763316.1">
    <property type="nucleotide sequence ID" value="XM_016904105.1"/>
</dbReference>
<gene>
    <name evidence="5" type="ORF">SEPMUDRAFT_147134</name>
</gene>
<feature type="compositionally biased region" description="Acidic residues" evidence="3">
    <location>
        <begin position="10"/>
        <end position="24"/>
    </location>
</feature>
<dbReference type="OrthoDB" id="445677at2759"/>
<protein>
    <recommendedName>
        <fullName evidence="2">SWR1-complex protein 5</fullName>
    </recommendedName>
</protein>
<feature type="region of interest" description="Disordered" evidence="3">
    <location>
        <begin position="145"/>
        <end position="177"/>
    </location>
</feature>
<dbReference type="InterPro" id="IPR027124">
    <property type="entry name" value="Swc5/CFDP1/2"/>
</dbReference>
<dbReference type="AlphaFoldDB" id="M3DAS7"/>
<evidence type="ECO:0000256" key="3">
    <source>
        <dbReference type="SAM" id="MobiDB-lite"/>
    </source>
</evidence>
<evidence type="ECO:0000259" key="4">
    <source>
        <dbReference type="PROSITE" id="PS51279"/>
    </source>
</evidence>
<dbReference type="GeneID" id="27901242"/>
<feature type="region of interest" description="Disordered" evidence="3">
    <location>
        <begin position="1"/>
        <end position="122"/>
    </location>
</feature>
<feature type="compositionally biased region" description="Polar residues" evidence="3">
    <location>
        <begin position="222"/>
        <end position="234"/>
    </location>
</feature>
<feature type="domain" description="BCNT-C" evidence="4">
    <location>
        <begin position="266"/>
        <end position="345"/>
    </location>
</feature>
<dbReference type="HOGENOM" id="CLU_062474_0_0_1"/>
<feature type="compositionally biased region" description="Basic and acidic residues" evidence="3">
    <location>
        <begin position="209"/>
        <end position="218"/>
    </location>
</feature>
<evidence type="ECO:0000256" key="1">
    <source>
        <dbReference type="ARBA" id="ARBA00010465"/>
    </source>
</evidence>
<dbReference type="eggNOG" id="KOG4776">
    <property type="taxonomic scope" value="Eukaryota"/>
</dbReference>
<evidence type="ECO:0000313" key="6">
    <source>
        <dbReference type="Proteomes" id="UP000016931"/>
    </source>
</evidence>
<dbReference type="EMBL" id="KB456261">
    <property type="protein sequence ID" value="EMF15195.1"/>
    <property type="molecule type" value="Genomic_DNA"/>
</dbReference>
<dbReference type="Pfam" id="PF07572">
    <property type="entry name" value="BCNT"/>
    <property type="match status" value="1"/>
</dbReference>
<dbReference type="GO" id="GO:0000812">
    <property type="term" value="C:Swr1 complex"/>
    <property type="evidence" value="ECO:0007669"/>
    <property type="project" value="TreeGrafter"/>
</dbReference>
<comment type="similarity">
    <text evidence="1">Belongs to the SWC5 family.</text>
</comment>
<accession>M3DAS7</accession>
<dbReference type="PROSITE" id="PS51279">
    <property type="entry name" value="BCNT_C"/>
    <property type="match status" value="1"/>
</dbReference>
<dbReference type="OMA" id="LDWAAYV"/>
<dbReference type="STRING" id="692275.M3DAS7"/>
<proteinExistence type="inferred from homology"/>
<sequence length="345" mass="38954">MEDVTRNEEESGEEYDENADEDFNPDQVKEDADNSESSGDDDEDRDDASSKTTKKKPSKRKVEAPEFDLDSGDEATIKERKTKRRKKDIAHDEDSGGEGGFVRTRRQRAVEREERRNRKKGVREGAVTIDVDQLWAELSSIPVGRVALPPPKLDVEDMDAGAEGNKENSAEAASKQMVTIKRKSQYAGEITYIDVEVSRTSKEAIQYFREHPELDPDRAAPSTATDAANPSKATNRPLRRPSMFEPNPAGLVKGVPPEKLRHRAPSRIDVLLAQRREDAKKKAQKLSTVQMSQYDWKSYVEKEEGLKDELDMYQRSGNRFLEKESFLDRAAGAREAAARDARLKI</sequence>
<dbReference type="PANTHER" id="PTHR48407">
    <property type="entry name" value="CRANIOFACIAL DEVELOPMENT PROTEIN 1"/>
    <property type="match status" value="1"/>
</dbReference>
<keyword evidence="6" id="KW-1185">Reference proteome</keyword>
<evidence type="ECO:0000256" key="2">
    <source>
        <dbReference type="ARBA" id="ARBA00019138"/>
    </source>
</evidence>
<evidence type="ECO:0000313" key="5">
    <source>
        <dbReference type="EMBL" id="EMF15195.1"/>
    </source>
</evidence>
<feature type="region of interest" description="Disordered" evidence="3">
    <location>
        <begin position="209"/>
        <end position="258"/>
    </location>
</feature>